<evidence type="ECO:0000313" key="3">
    <source>
        <dbReference type="Proteomes" id="UP000823674"/>
    </source>
</evidence>
<proteinExistence type="predicted"/>
<dbReference type="InterPro" id="IPR038765">
    <property type="entry name" value="Papain-like_cys_pep_sf"/>
</dbReference>
<feature type="domain" description="LRAT" evidence="1">
    <location>
        <begin position="21"/>
        <end position="172"/>
    </location>
</feature>
<dbReference type="EMBL" id="JADBGQ010000002">
    <property type="protein sequence ID" value="KAG5408557.1"/>
    <property type="molecule type" value="Genomic_DNA"/>
</dbReference>
<comment type="caution">
    <text evidence="2">The sequence shown here is derived from an EMBL/GenBank/DDBJ whole genome shotgun (WGS) entry which is preliminary data.</text>
</comment>
<dbReference type="PANTHER" id="PTHR46137:SF19">
    <property type="entry name" value="GB|AAF32477.1"/>
    <property type="match status" value="1"/>
</dbReference>
<dbReference type="Gene3D" id="3.90.1720.10">
    <property type="entry name" value="endopeptidase domain like (from Nostoc punctiforme)"/>
    <property type="match status" value="2"/>
</dbReference>
<dbReference type="SUPFAM" id="SSF54001">
    <property type="entry name" value="Cysteine proteinases"/>
    <property type="match status" value="1"/>
</dbReference>
<dbReference type="PROSITE" id="PS51934">
    <property type="entry name" value="LRAT"/>
    <property type="match status" value="2"/>
</dbReference>
<dbReference type="InterPro" id="IPR007053">
    <property type="entry name" value="LRAT_dom"/>
</dbReference>
<keyword evidence="3" id="KW-1185">Reference proteome</keyword>
<feature type="domain" description="LRAT" evidence="1">
    <location>
        <begin position="362"/>
        <end position="512"/>
    </location>
</feature>
<reference evidence="2 3" key="1">
    <citation type="submission" date="2021-03" db="EMBL/GenBank/DDBJ databases">
        <authorList>
            <person name="King G.J."/>
            <person name="Bancroft I."/>
            <person name="Baten A."/>
            <person name="Bloomfield J."/>
            <person name="Borpatragohain P."/>
            <person name="He Z."/>
            <person name="Irish N."/>
            <person name="Irwin J."/>
            <person name="Liu K."/>
            <person name="Mauleon R.P."/>
            <person name="Moore J."/>
            <person name="Morris R."/>
            <person name="Ostergaard L."/>
            <person name="Wang B."/>
            <person name="Wells R."/>
        </authorList>
    </citation>
    <scope>NUCLEOTIDE SEQUENCE [LARGE SCALE GENOMIC DNA]</scope>
    <source>
        <strain evidence="2">R-o-18</strain>
        <tissue evidence="2">Leaf</tissue>
    </source>
</reference>
<dbReference type="Proteomes" id="UP000823674">
    <property type="component" value="Chromosome A02"/>
</dbReference>
<accession>A0ABQ7NCD0</accession>
<protein>
    <recommendedName>
        <fullName evidence="1">LRAT domain-containing protein</fullName>
    </recommendedName>
</protein>
<dbReference type="PANTHER" id="PTHR46137">
    <property type="entry name" value="OS05G0310600 PROTEIN"/>
    <property type="match status" value="1"/>
</dbReference>
<name>A0ABQ7NCD0_BRACM</name>
<dbReference type="Pfam" id="PF04970">
    <property type="entry name" value="LRAT"/>
    <property type="match status" value="2"/>
</dbReference>
<sequence length="633" mass="68719">MGLFSNNKISRDDLKPGDHIYAWRKAYIYSHHGIYIGDGKVIHFTRGDGPAMRTGTFVDKIIVSSMTNHGGYNPCPNCEKRSNTRGVISSCLDCFLSGRNLHLFKYNVSLTTFMSQLRGGTCTIAPSDPSHEVISRAKFLILRNGFGDYHLFKNNCEDFAIYCKTSLVVGKSYVLGRNGQANTVGLAACVARMLTPLVRNVIRLFSDVGMRKDAIKVPVESLVAWRNKDDTTVTRKRRLQHKNKHNADAAANAAAYHITTACFIGVNRTTQRSDAAAAASSCVNETNKRVVLLAPEGTRFGNKNNNKINFCSNNKFKEKDRERKANSLKAKSDLSFVRRRRKKMGLLSNKISRDELKAGDHIYSWRSYIYTHHGIYVGDGKVIHFTRGGGLEIGTGTILDKIIVSSVPHHGDNPCPDCGDQTNLNGVISSCLDCFLSGGNLYLFDYNVSKAIFLAKQRGGTCTIAASDPPEDVVARAKFLLLRNGFGEYHLLDNNCEDFAIYCKTGLLVLSVTKSGSSSQVNSVCAAGGVVTLTLRALGVGTSGSLATATSPALTVSASTSALSTTLGAVATGVGAVALTGYGNYCISRLAYDVGVRKDVRKVPVEELVALMAVIQGKSESDDNNNKIESKLN</sequence>
<evidence type="ECO:0000313" key="2">
    <source>
        <dbReference type="EMBL" id="KAG5408557.1"/>
    </source>
</evidence>
<organism evidence="2 3">
    <name type="scientific">Brassica rapa subsp. trilocularis</name>
    <dbReference type="NCBI Taxonomy" id="1813537"/>
    <lineage>
        <taxon>Eukaryota</taxon>
        <taxon>Viridiplantae</taxon>
        <taxon>Streptophyta</taxon>
        <taxon>Embryophyta</taxon>
        <taxon>Tracheophyta</taxon>
        <taxon>Spermatophyta</taxon>
        <taxon>Magnoliopsida</taxon>
        <taxon>eudicotyledons</taxon>
        <taxon>Gunneridae</taxon>
        <taxon>Pentapetalae</taxon>
        <taxon>rosids</taxon>
        <taxon>malvids</taxon>
        <taxon>Brassicales</taxon>
        <taxon>Brassicaceae</taxon>
        <taxon>Brassiceae</taxon>
        <taxon>Brassica</taxon>
    </lineage>
</organism>
<gene>
    <name evidence="2" type="primary">A02p007220.1_BraROA</name>
    <name evidence="2" type="ORF">IGI04_004876</name>
</gene>
<evidence type="ECO:0000259" key="1">
    <source>
        <dbReference type="PROSITE" id="PS51934"/>
    </source>
</evidence>